<evidence type="ECO:0000256" key="2">
    <source>
        <dbReference type="ARBA" id="ARBA00022450"/>
    </source>
</evidence>
<dbReference type="CDD" id="cd05233">
    <property type="entry name" value="SDR_c"/>
    <property type="match status" value="1"/>
</dbReference>
<dbReference type="InterPro" id="IPR013120">
    <property type="entry name" value="FAR_NAD-bd"/>
</dbReference>
<proteinExistence type="predicted"/>
<dbReference type="InterPro" id="IPR006162">
    <property type="entry name" value="Ppantetheine_attach_site"/>
</dbReference>
<dbReference type="PROSITE" id="PS50075">
    <property type="entry name" value="CARRIER"/>
    <property type="match status" value="1"/>
</dbReference>
<dbReference type="Proteomes" id="UP000573603">
    <property type="component" value="Unassembled WGS sequence"/>
</dbReference>
<keyword evidence="4" id="KW-0413">Isomerase</keyword>
<dbReference type="PANTHER" id="PTHR44845:SF6">
    <property type="entry name" value="BETA-ALANINE-ACTIVATING ENZYME"/>
    <property type="match status" value="1"/>
</dbReference>
<dbReference type="Gene3D" id="3.40.50.12780">
    <property type="entry name" value="N-terminal domain of ligase-like"/>
    <property type="match status" value="1"/>
</dbReference>
<dbReference type="SUPFAM" id="SSF56801">
    <property type="entry name" value="Acetyl-CoA synthetase-like"/>
    <property type="match status" value="1"/>
</dbReference>
<dbReference type="SUPFAM" id="SSF47336">
    <property type="entry name" value="ACP-like"/>
    <property type="match status" value="1"/>
</dbReference>
<accession>A0A8H4YL36</accession>
<name>A0A8H4YL36_9HYPO</name>
<evidence type="ECO:0000313" key="7">
    <source>
        <dbReference type="Proteomes" id="UP000573603"/>
    </source>
</evidence>
<dbReference type="AlphaFoldDB" id="A0A8H4YL36"/>
<dbReference type="GO" id="GO:0016853">
    <property type="term" value="F:isomerase activity"/>
    <property type="evidence" value="ECO:0007669"/>
    <property type="project" value="UniProtKB-KW"/>
</dbReference>
<comment type="caution">
    <text evidence="6">The sequence shown here is derived from an EMBL/GenBank/DDBJ whole genome shotgun (WGS) entry which is preliminary data.</text>
</comment>
<keyword evidence="7" id="KW-1185">Reference proteome</keyword>
<feature type="domain" description="Carrier" evidence="5">
    <location>
        <begin position="512"/>
        <end position="586"/>
    </location>
</feature>
<evidence type="ECO:0000313" key="6">
    <source>
        <dbReference type="EMBL" id="KAF5229856.1"/>
    </source>
</evidence>
<dbReference type="Gene3D" id="3.30.300.30">
    <property type="match status" value="1"/>
</dbReference>
<dbReference type="EMBL" id="JABEVY010000561">
    <property type="protein sequence ID" value="KAF5229856.1"/>
    <property type="molecule type" value="Genomic_DNA"/>
</dbReference>
<comment type="pathway">
    <text evidence="1">Mycotoxin biosynthesis.</text>
</comment>
<evidence type="ECO:0000259" key="5">
    <source>
        <dbReference type="PROSITE" id="PS50075"/>
    </source>
</evidence>
<gene>
    <name evidence="6" type="ORF">FANTH_14063</name>
</gene>
<dbReference type="InterPro" id="IPR002347">
    <property type="entry name" value="SDR_fam"/>
</dbReference>
<dbReference type="PROSITE" id="PS00012">
    <property type="entry name" value="PHOSPHOPANTETHEINE"/>
    <property type="match status" value="1"/>
</dbReference>
<evidence type="ECO:0000256" key="4">
    <source>
        <dbReference type="ARBA" id="ARBA00023235"/>
    </source>
</evidence>
<dbReference type="SUPFAM" id="SSF51735">
    <property type="entry name" value="NAD(P)-binding Rossmann-fold domains"/>
    <property type="match status" value="2"/>
</dbReference>
<dbReference type="PROSITE" id="PS00455">
    <property type="entry name" value="AMP_BINDING"/>
    <property type="match status" value="1"/>
</dbReference>
<organism evidence="6 7">
    <name type="scientific">Fusarium anthophilum</name>
    <dbReference type="NCBI Taxonomy" id="48485"/>
    <lineage>
        <taxon>Eukaryota</taxon>
        <taxon>Fungi</taxon>
        <taxon>Dikarya</taxon>
        <taxon>Ascomycota</taxon>
        <taxon>Pezizomycotina</taxon>
        <taxon>Sordariomycetes</taxon>
        <taxon>Hypocreomycetidae</taxon>
        <taxon>Hypocreales</taxon>
        <taxon>Nectriaceae</taxon>
        <taxon>Fusarium</taxon>
        <taxon>Fusarium fujikuroi species complex</taxon>
    </lineage>
</organism>
<evidence type="ECO:0000256" key="3">
    <source>
        <dbReference type="ARBA" id="ARBA00022553"/>
    </source>
</evidence>
<dbReference type="InterPro" id="IPR000873">
    <property type="entry name" value="AMP-dep_synth/lig_dom"/>
</dbReference>
<dbReference type="InterPro" id="IPR042099">
    <property type="entry name" value="ANL_N_sf"/>
</dbReference>
<dbReference type="InterPro" id="IPR009081">
    <property type="entry name" value="PP-bd_ACP"/>
</dbReference>
<dbReference type="InterPro" id="IPR045851">
    <property type="entry name" value="AMP-bd_C_sf"/>
</dbReference>
<dbReference type="Gene3D" id="3.40.50.720">
    <property type="entry name" value="NAD(P)-binding Rossmann-like Domain"/>
    <property type="match status" value="2"/>
</dbReference>
<dbReference type="Pfam" id="PF00501">
    <property type="entry name" value="AMP-binding"/>
    <property type="match status" value="1"/>
</dbReference>
<dbReference type="InterPro" id="IPR020845">
    <property type="entry name" value="AMP-binding_CS"/>
</dbReference>
<keyword evidence="3" id="KW-0597">Phosphoprotein</keyword>
<sequence>MGIINNNKDLLDRESATLAEKLRTYGAGRDDLVGVLMGRTADYVIAALAALRAGGAFLVLEVAYPARLLQDVIEDAKPVAIVTQAKYKKNLAYHSPVVVVDSPENMTKGESLPQPRQQRALPEDDDVERLMFVSYSSGTTGKPKGIMNPHRAAIRSYGLRFAVSDLKPGDRVACNVFFIWEMFRPLIRGATTVAIPDYASYDPVTLVELLSSWRITDTLMTPTLLIIILSRYPKLGERLPHLRSLRLNGEVVTTDLVRRAMDALPETRLLNVYSACETHEAAVGDIRQFVDFDTRVCPIGFPTDPDHTYVLDEAGNAVKQGVEGELYVGGKLLARGYLNLPETAIESFQRDPFATSKDARMYRTGDLARFLPSGLLEVTGRVGGMIKARGYTVHPSTVECAILKHLAVRGCSVMAHGEDLERRIVAYIVPEKFDARDRTIPVIDEYGHSPTARKALTNCLAQYMIPSVWISLPELPTNGVSGKVDLKALPAPPSPRSPIPRVVTESKQQNFEVDRDTVIKLWAASLNMLPKVITPEHDFFDLGGHSLALADLAGRLSNTFGFPVPLSPLAESPSLYGHIKAIKDARDGHTASVEADLPVVLRTDSVLPDDIKGAHSPPRSLRNADTILLTGATGYFGEDFVSAGLARIRENCINLGIWEDYLLERIEILPATLNKERLGLYATLFDSLAARVQIIFHAAAAVNLIYPYAALRMPNVVGTREIIRLAGQSGATLHYISINGVFPASLEGWAEDFTIDMDDVPSKLSNGYGQTKWVAERLVDEASHRGIPVRIYRPGTITGHSISGSTNVWDLINALLVESLQLGMAPDDQNWHVEITPVDFVSNAIVTLADHVNEVEQMVYHLGDSAPVHSRDLLASLAKMADILRRGMPSAEVLSSVVVLRDEKTQSILAKYNIARPELNDDLLRVYVRHFHARGWLQRPPRREKVLAATRMGPKGCLSGKISVVTGASSGIGPVDILVNCAGVMYFTMMVNSYTDQWEQTVDVNCKGLLHCLSSTVPGMLSRKSGHIVAISSDAGRKVFLGLGALRLETAGYGLRVTAIQPGNVSTDLYRIWTDREALKKFGEPTGSTILRPEDVAKAVAYAVSQPSHVAINEHNSIDAMATIPANQTVVSKDRTSPTAQAYIHNIRITLSAITYTSQSQIMKQDSFEDQDLVKANLQSVTRAHFECKDFPVIICANLALFACPALKTTVHDLGARHEPKLLRELAVVKVEKQELIVVQCQLNKTDPV</sequence>
<dbReference type="Gene3D" id="1.10.1200.10">
    <property type="entry name" value="ACP-like"/>
    <property type="match status" value="1"/>
</dbReference>
<dbReference type="Pfam" id="PF00106">
    <property type="entry name" value="adh_short"/>
    <property type="match status" value="1"/>
</dbReference>
<reference evidence="6 7" key="1">
    <citation type="journal article" date="2020" name="BMC Genomics">
        <title>Correction to: Identification and distribution of gene clusters required for synthesis of sphingolipid metabolism inhibitors in diverse species of the filamentous fungus Fusarium.</title>
        <authorList>
            <person name="Kim H.S."/>
            <person name="Lohmar J.M."/>
            <person name="Busman M."/>
            <person name="Brown D.W."/>
            <person name="Naumann T.A."/>
            <person name="Divon H.H."/>
            <person name="Lysoe E."/>
            <person name="Uhlig S."/>
            <person name="Proctor R.H."/>
        </authorList>
    </citation>
    <scope>NUCLEOTIDE SEQUENCE [LARGE SCALE GENOMIC DNA]</scope>
    <source>
        <strain evidence="6 7">NRRL 25214</strain>
    </source>
</reference>
<dbReference type="Pfam" id="PF00550">
    <property type="entry name" value="PP-binding"/>
    <property type="match status" value="1"/>
</dbReference>
<dbReference type="PANTHER" id="PTHR44845">
    <property type="entry name" value="CARRIER DOMAIN-CONTAINING PROTEIN"/>
    <property type="match status" value="1"/>
</dbReference>
<protein>
    <recommendedName>
        <fullName evidence="5">Carrier domain-containing protein</fullName>
    </recommendedName>
</protein>
<dbReference type="InterPro" id="IPR036291">
    <property type="entry name" value="NAD(P)-bd_dom_sf"/>
</dbReference>
<dbReference type="InterPro" id="IPR036736">
    <property type="entry name" value="ACP-like_sf"/>
</dbReference>
<keyword evidence="2" id="KW-0596">Phosphopantetheine</keyword>
<evidence type="ECO:0000256" key="1">
    <source>
        <dbReference type="ARBA" id="ARBA00004685"/>
    </source>
</evidence>
<dbReference type="Pfam" id="PF07993">
    <property type="entry name" value="NAD_binding_4"/>
    <property type="match status" value="1"/>
</dbReference>